<dbReference type="EMBL" id="SNRY01002474">
    <property type="protein sequence ID" value="KAA6324936.1"/>
    <property type="molecule type" value="Genomic_DNA"/>
</dbReference>
<sequence>MLSVATLFGCDSILDKEPLDTLTNGNFWTNEDNVKGYAFAFYNEFLGYGNGNTLGDFYFKVLTDNQVGNGFTNFTPTQVPASDTKWRDLWTLVRRANILLENVRKVSMSETAKDHWEGVGKLMRAWGYYKLVRTYGNVPWVDGVLDITNGEILYGSRNNRDEIMDKVLEDLNDATTKLNDVKSNEINRSAGNAMKSEICLFEGTFRKYRPIPDVAGAEKYLRETKTASEFILGKTYSLSPTYRQVYNSIDLANNPEMILYKEYRPGVLGHSTVGYITSSTMIHGLSKNAVEAYLFADGKPLSLTSENTGDEARIVVRDRLVGGNQIKDTVMSIKHVLSVRDKRLSQTIDTVLCYVRRDFLGTTSSSGYRIIKYDNDALTATEKLLPSNPTDAPIFWLAVIYLNYAEACAELGTITQADLDRSINLLKKRAGLPNLTVNVEFQDPANNMNISNLIWEIRRERRCELMTDNDVRFWDLIRWHQLDKLDSNVYPDILLGANIKADEKNTGVERRGDYVDGSKGLSRTFQDKYYLTPIPSGQITLNPQLAPNNPGW</sequence>
<organism evidence="7">
    <name type="scientific">termite gut metagenome</name>
    <dbReference type="NCBI Taxonomy" id="433724"/>
    <lineage>
        <taxon>unclassified sequences</taxon>
        <taxon>metagenomes</taxon>
        <taxon>organismal metagenomes</taxon>
    </lineage>
</organism>
<protein>
    <submittedName>
        <fullName evidence="7">RagB/SusD family nutrient uptake outer membrane protein</fullName>
    </submittedName>
</protein>
<dbReference type="SUPFAM" id="SSF48452">
    <property type="entry name" value="TPR-like"/>
    <property type="match status" value="1"/>
</dbReference>
<dbReference type="Pfam" id="PF07980">
    <property type="entry name" value="SusD_RagB"/>
    <property type="match status" value="1"/>
</dbReference>
<name>A0A5J4QSV4_9ZZZZ</name>
<dbReference type="Gene3D" id="1.25.40.390">
    <property type="match status" value="1"/>
</dbReference>
<feature type="domain" description="RagB/SusD" evidence="5">
    <location>
        <begin position="346"/>
        <end position="552"/>
    </location>
</feature>
<evidence type="ECO:0000256" key="2">
    <source>
        <dbReference type="ARBA" id="ARBA00022729"/>
    </source>
</evidence>
<keyword evidence="4" id="KW-0998">Cell outer membrane</keyword>
<evidence type="ECO:0000256" key="1">
    <source>
        <dbReference type="ARBA" id="ARBA00004442"/>
    </source>
</evidence>
<evidence type="ECO:0000256" key="3">
    <source>
        <dbReference type="ARBA" id="ARBA00023136"/>
    </source>
</evidence>
<accession>A0A5J4QSV4</accession>
<dbReference type="InterPro" id="IPR033985">
    <property type="entry name" value="SusD-like_N"/>
</dbReference>
<dbReference type="AlphaFoldDB" id="A0A5J4QSV4"/>
<feature type="domain" description="SusD-like N-terminal" evidence="6">
    <location>
        <begin position="82"/>
        <end position="194"/>
    </location>
</feature>
<reference evidence="7" key="1">
    <citation type="submission" date="2019-03" db="EMBL/GenBank/DDBJ databases">
        <title>Single cell metagenomics reveals metabolic interactions within the superorganism composed of flagellate Streblomastix strix and complex community of Bacteroidetes bacteria on its surface.</title>
        <authorList>
            <person name="Treitli S.C."/>
            <person name="Kolisko M."/>
            <person name="Husnik F."/>
            <person name="Keeling P."/>
            <person name="Hampl V."/>
        </authorList>
    </citation>
    <scope>NUCLEOTIDE SEQUENCE</scope>
    <source>
        <strain evidence="7">STM</strain>
    </source>
</reference>
<evidence type="ECO:0000259" key="6">
    <source>
        <dbReference type="Pfam" id="PF14322"/>
    </source>
</evidence>
<evidence type="ECO:0000313" key="7">
    <source>
        <dbReference type="EMBL" id="KAA6324936.1"/>
    </source>
</evidence>
<evidence type="ECO:0000256" key="4">
    <source>
        <dbReference type="ARBA" id="ARBA00023237"/>
    </source>
</evidence>
<dbReference type="InterPro" id="IPR012944">
    <property type="entry name" value="SusD_RagB_dom"/>
</dbReference>
<dbReference type="GO" id="GO:0009279">
    <property type="term" value="C:cell outer membrane"/>
    <property type="evidence" value="ECO:0007669"/>
    <property type="project" value="UniProtKB-SubCell"/>
</dbReference>
<dbReference type="InterPro" id="IPR011990">
    <property type="entry name" value="TPR-like_helical_dom_sf"/>
</dbReference>
<gene>
    <name evidence="7" type="ORF">EZS27_025791</name>
</gene>
<proteinExistence type="predicted"/>
<comment type="caution">
    <text evidence="7">The sequence shown here is derived from an EMBL/GenBank/DDBJ whole genome shotgun (WGS) entry which is preliminary data.</text>
</comment>
<comment type="subcellular location">
    <subcellularLocation>
        <location evidence="1">Cell outer membrane</location>
    </subcellularLocation>
</comment>
<dbReference type="Pfam" id="PF14322">
    <property type="entry name" value="SusD-like_3"/>
    <property type="match status" value="1"/>
</dbReference>
<keyword evidence="3" id="KW-0472">Membrane</keyword>
<keyword evidence="2" id="KW-0732">Signal</keyword>
<evidence type="ECO:0000259" key="5">
    <source>
        <dbReference type="Pfam" id="PF07980"/>
    </source>
</evidence>